<organism evidence="2 3">
    <name type="scientific">Agromyces allii</name>
    <dbReference type="NCBI Taxonomy" id="393607"/>
    <lineage>
        <taxon>Bacteria</taxon>
        <taxon>Bacillati</taxon>
        <taxon>Actinomycetota</taxon>
        <taxon>Actinomycetes</taxon>
        <taxon>Micrococcales</taxon>
        <taxon>Microbacteriaceae</taxon>
        <taxon>Agromyces</taxon>
    </lineage>
</organism>
<dbReference type="Proteomes" id="UP001499954">
    <property type="component" value="Unassembled WGS sequence"/>
</dbReference>
<dbReference type="SMART" id="SM00943">
    <property type="entry name" value="Prim-Pol"/>
    <property type="match status" value="1"/>
</dbReference>
<dbReference type="RefSeq" id="WP_170298445.1">
    <property type="nucleotide sequence ID" value="NZ_BAAAMK010000001.1"/>
</dbReference>
<evidence type="ECO:0000313" key="3">
    <source>
        <dbReference type="Proteomes" id="UP001499954"/>
    </source>
</evidence>
<reference evidence="2 3" key="1">
    <citation type="journal article" date="2019" name="Int. J. Syst. Evol. Microbiol.">
        <title>The Global Catalogue of Microorganisms (GCM) 10K type strain sequencing project: providing services to taxonomists for standard genome sequencing and annotation.</title>
        <authorList>
            <consortium name="The Broad Institute Genomics Platform"/>
            <consortium name="The Broad Institute Genome Sequencing Center for Infectious Disease"/>
            <person name="Wu L."/>
            <person name="Ma J."/>
        </authorList>
    </citation>
    <scope>NUCLEOTIDE SEQUENCE [LARGE SCALE GENOMIC DNA]</scope>
    <source>
        <strain evidence="2 3">JCM 13584</strain>
    </source>
</reference>
<feature type="domain" description="DNA primase/polymerase bifunctional N-terminal" evidence="1">
    <location>
        <begin position="18"/>
        <end position="169"/>
    </location>
</feature>
<protein>
    <recommendedName>
        <fullName evidence="1">DNA primase/polymerase bifunctional N-terminal domain-containing protein</fullName>
    </recommendedName>
</protein>
<dbReference type="SUPFAM" id="SSF56747">
    <property type="entry name" value="Prim-pol domain"/>
    <property type="match status" value="1"/>
</dbReference>
<evidence type="ECO:0000259" key="1">
    <source>
        <dbReference type="SMART" id="SM00943"/>
    </source>
</evidence>
<accession>A0ABN2Q2D1</accession>
<dbReference type="EMBL" id="BAAAMK010000001">
    <property type="protein sequence ID" value="GAA1942333.1"/>
    <property type="molecule type" value="Genomic_DNA"/>
</dbReference>
<name>A0ABN2Q2D1_9MICO</name>
<keyword evidence="3" id="KW-1185">Reference proteome</keyword>
<proteinExistence type="predicted"/>
<gene>
    <name evidence="2" type="ORF">GCM10009717_05840</name>
</gene>
<dbReference type="Pfam" id="PF09250">
    <property type="entry name" value="Prim-Pol"/>
    <property type="match status" value="1"/>
</dbReference>
<dbReference type="InterPro" id="IPR015330">
    <property type="entry name" value="DNA_primase/pol_bifunc_N"/>
</dbReference>
<comment type="caution">
    <text evidence="2">The sequence shown here is derived from an EMBL/GenBank/DDBJ whole genome shotgun (WGS) entry which is preliminary data.</text>
</comment>
<evidence type="ECO:0000313" key="2">
    <source>
        <dbReference type="EMBL" id="GAA1942333.1"/>
    </source>
</evidence>
<sequence length="291" mass="32013">MVEIVTAGERQVIAPEGLLPLMRRGVRAFPTRADKRPCFTGWQDSATADLSTLVAQVEEAAGRYGGLGLLTGEVVSVLDLDGPAAFDAMVDLAAEADDRFPRPEQLVGRTPRGGWHVYYRSPADPDADRNNVRLHDLPVDWRGRGGLVQAFGERRSLQGRLIPAEPAWLVQWRADASPRGRSAGYIERQLASAGRPMTASRYDALLRRIATTPEDSHKRNSMLWWGARVTWGCWLTTRPSSRPSEESVRADLEEAGHACGLDVSEVGRTVESAMAQARRDVFRAGPDREAS</sequence>